<protein>
    <submittedName>
        <fullName evidence="1">Uncharacterized protein</fullName>
    </submittedName>
</protein>
<accession>E6PJY3</accession>
<gene>
    <name evidence="1" type="ORF">CARN2_0598</name>
</gene>
<proteinExistence type="predicted"/>
<evidence type="ECO:0000313" key="1">
    <source>
        <dbReference type="EMBL" id="CBH95211.1"/>
    </source>
</evidence>
<organism evidence="1">
    <name type="scientific">mine drainage metagenome</name>
    <dbReference type="NCBI Taxonomy" id="410659"/>
    <lineage>
        <taxon>unclassified sequences</taxon>
        <taxon>metagenomes</taxon>
        <taxon>ecological metagenomes</taxon>
    </lineage>
</organism>
<dbReference type="EMBL" id="CABM01000002">
    <property type="protein sequence ID" value="CBH95211.1"/>
    <property type="molecule type" value="Genomic_DNA"/>
</dbReference>
<comment type="caution">
    <text evidence="1">The sequence shown here is derived from an EMBL/GenBank/DDBJ whole genome shotgun (WGS) entry which is preliminary data.</text>
</comment>
<sequence length="55" mass="5902">MSYSPDPKGPVFSPGRGLCGQGWDTNGVRAWVGNAYERANSLRVGDHLKRAGAKL</sequence>
<name>E6PJY3_9ZZZZ</name>
<dbReference type="AlphaFoldDB" id="E6PJY3"/>
<reference evidence="1" key="1">
    <citation type="submission" date="2009-10" db="EMBL/GenBank/DDBJ databases">
        <title>Diversity of trophic interactions inside an arsenic-rich microbial ecosystem.</title>
        <authorList>
            <person name="Bertin P.N."/>
            <person name="Heinrich-Salmeron A."/>
            <person name="Pelletier E."/>
            <person name="Goulhen-Chollet F."/>
            <person name="Arsene-Ploetze F."/>
            <person name="Gallien S."/>
            <person name="Calteau A."/>
            <person name="Vallenet D."/>
            <person name="Casiot C."/>
            <person name="Chane-Woon-Ming B."/>
            <person name="Giloteaux L."/>
            <person name="Barakat M."/>
            <person name="Bonnefoy V."/>
            <person name="Bruneel O."/>
            <person name="Chandler M."/>
            <person name="Cleiss J."/>
            <person name="Duran R."/>
            <person name="Elbaz-Poulichet F."/>
            <person name="Fonknechten N."/>
            <person name="Lauga B."/>
            <person name="Mornico D."/>
            <person name="Ortet P."/>
            <person name="Schaeffer C."/>
            <person name="Siguier P."/>
            <person name="Alexander Thil Smith A."/>
            <person name="Van Dorsselaer A."/>
            <person name="Weissenbach J."/>
            <person name="Medigue C."/>
            <person name="Le Paslier D."/>
        </authorList>
    </citation>
    <scope>NUCLEOTIDE SEQUENCE</scope>
</reference>